<gene>
    <name evidence="6" type="primary">rfbC</name>
    <name evidence="6" type="ORF">J8C05_08140</name>
</gene>
<dbReference type="EC" id="5.1.3.13" evidence="3 5"/>
<dbReference type="CDD" id="cd00438">
    <property type="entry name" value="cupin_RmlC"/>
    <property type="match status" value="1"/>
</dbReference>
<dbReference type="Pfam" id="PF00908">
    <property type="entry name" value="dTDP_sugar_isom"/>
    <property type="match status" value="1"/>
</dbReference>
<proteinExistence type="inferred from homology"/>
<evidence type="ECO:0000256" key="3">
    <source>
        <dbReference type="ARBA" id="ARBA00012098"/>
    </source>
</evidence>
<sequence>MNFIPTELPGVILIEPQVFRDERGFFLETYHAAKFAQAGLDVAFVQDNHSRSVQGTLRGLHAQWRRPQGKLVRVIAGEIFDVVVDIRLDSPTFGRWLGVRLSAENFRQLYVPPGFVHGFCVVSDMAEVLYKCTALYDPGDEIGVIWNDPEIGIDWGIESPLLSEKDRRLPTLRALVQRLQQAPDSV</sequence>
<accession>A0ABX8AXB4</accession>
<protein>
    <recommendedName>
        <fullName evidence="4 5">dTDP-4-dehydrorhamnose 3,5-epimerase</fullName>
        <ecNumber evidence="3 5">5.1.3.13</ecNumber>
    </recommendedName>
    <alternativeName>
        <fullName evidence="5">Thymidine diphospho-4-keto-rhamnose 3,5-epimerase</fullName>
    </alternativeName>
</protein>
<keyword evidence="5 6" id="KW-0413">Isomerase</keyword>
<reference evidence="6 7" key="1">
    <citation type="submission" date="2021-03" db="EMBL/GenBank/DDBJ databases">
        <title>Genomic and phenotypic characterization of Chloracidobacterium isolates provides evidence for multiple species.</title>
        <authorList>
            <person name="Saini M.K."/>
            <person name="Costas A.M.G."/>
            <person name="Tank M."/>
            <person name="Bryant D.A."/>
        </authorList>
    </citation>
    <scope>NUCLEOTIDE SEQUENCE [LARGE SCALE GENOMIC DNA]</scope>
    <source>
        <strain evidence="6 7">N</strain>
    </source>
</reference>
<dbReference type="InterPro" id="IPR014710">
    <property type="entry name" value="RmlC-like_jellyroll"/>
</dbReference>
<comment type="subunit">
    <text evidence="5">Homodimer.</text>
</comment>
<comment type="pathway">
    <text evidence="5">Carbohydrate biosynthesis; dTDP-L-rhamnose biosynthesis.</text>
</comment>
<evidence type="ECO:0000256" key="5">
    <source>
        <dbReference type="RuleBase" id="RU364069"/>
    </source>
</evidence>
<dbReference type="InterPro" id="IPR000888">
    <property type="entry name" value="RmlC-like"/>
</dbReference>
<dbReference type="SUPFAM" id="SSF51182">
    <property type="entry name" value="RmlC-like cupins"/>
    <property type="match status" value="1"/>
</dbReference>
<dbReference type="Proteomes" id="UP000677668">
    <property type="component" value="Chromosome 1"/>
</dbReference>
<dbReference type="InterPro" id="IPR011051">
    <property type="entry name" value="RmlC_Cupin_sf"/>
</dbReference>
<comment type="similarity">
    <text evidence="5">Belongs to the dTDP-4-dehydrorhamnose 3,5-epimerase family.</text>
</comment>
<dbReference type="GO" id="GO:0008830">
    <property type="term" value="F:dTDP-4-dehydrorhamnose 3,5-epimerase activity"/>
    <property type="evidence" value="ECO:0007669"/>
    <property type="project" value="UniProtKB-EC"/>
</dbReference>
<evidence type="ECO:0000256" key="1">
    <source>
        <dbReference type="ARBA" id="ARBA00001298"/>
    </source>
</evidence>
<comment type="function">
    <text evidence="2 5">Catalyzes the epimerization of the C3' and C5'positions of dTDP-6-deoxy-D-xylo-4-hexulose, forming dTDP-6-deoxy-L-lyxo-4-hexulose.</text>
</comment>
<evidence type="ECO:0000313" key="7">
    <source>
        <dbReference type="Proteomes" id="UP000677668"/>
    </source>
</evidence>
<comment type="catalytic activity">
    <reaction evidence="1 5">
        <text>dTDP-4-dehydro-6-deoxy-alpha-D-glucose = dTDP-4-dehydro-beta-L-rhamnose</text>
        <dbReference type="Rhea" id="RHEA:16969"/>
        <dbReference type="ChEBI" id="CHEBI:57649"/>
        <dbReference type="ChEBI" id="CHEBI:62830"/>
        <dbReference type="EC" id="5.1.3.13"/>
    </reaction>
</comment>
<dbReference type="RefSeq" id="WP_211421733.1">
    <property type="nucleotide sequence ID" value="NZ_CP072642.1"/>
</dbReference>
<dbReference type="PANTHER" id="PTHR21047">
    <property type="entry name" value="DTDP-6-DEOXY-D-GLUCOSE-3,5 EPIMERASE"/>
    <property type="match status" value="1"/>
</dbReference>
<keyword evidence="7" id="KW-1185">Reference proteome</keyword>
<dbReference type="PANTHER" id="PTHR21047:SF2">
    <property type="entry name" value="THYMIDINE DIPHOSPHO-4-KETO-RHAMNOSE 3,5-EPIMERASE"/>
    <property type="match status" value="1"/>
</dbReference>
<name>A0ABX8AXB4_9BACT</name>
<organism evidence="6 7">
    <name type="scientific">Chloracidobacterium sp. N</name>
    <dbReference type="NCBI Taxonomy" id="2821540"/>
    <lineage>
        <taxon>Bacteria</taxon>
        <taxon>Pseudomonadati</taxon>
        <taxon>Acidobacteriota</taxon>
        <taxon>Terriglobia</taxon>
        <taxon>Terriglobales</taxon>
        <taxon>Acidobacteriaceae</taxon>
        <taxon>Chloracidobacterium</taxon>
        <taxon>Chloracidobacterium aggregatum</taxon>
    </lineage>
</organism>
<evidence type="ECO:0000256" key="2">
    <source>
        <dbReference type="ARBA" id="ARBA00001997"/>
    </source>
</evidence>
<dbReference type="Gene3D" id="2.60.120.10">
    <property type="entry name" value="Jelly Rolls"/>
    <property type="match status" value="1"/>
</dbReference>
<dbReference type="NCBIfam" id="TIGR01221">
    <property type="entry name" value="rmlC"/>
    <property type="match status" value="1"/>
</dbReference>
<evidence type="ECO:0000313" key="6">
    <source>
        <dbReference type="EMBL" id="QUV93342.1"/>
    </source>
</evidence>
<dbReference type="EMBL" id="CP072642">
    <property type="protein sequence ID" value="QUV93342.1"/>
    <property type="molecule type" value="Genomic_DNA"/>
</dbReference>
<evidence type="ECO:0000256" key="4">
    <source>
        <dbReference type="ARBA" id="ARBA00019595"/>
    </source>
</evidence>